<dbReference type="PANTHER" id="PTHR40043">
    <property type="entry name" value="UPF0719 INNER MEMBRANE PROTEIN YJFL"/>
    <property type="match status" value="1"/>
</dbReference>
<dbReference type="Proteomes" id="UP000188879">
    <property type="component" value="Unassembled WGS sequence"/>
</dbReference>
<comment type="similarity">
    <text evidence="2">Belongs to the UPF0719 family.</text>
</comment>
<comment type="subcellular location">
    <subcellularLocation>
        <location evidence="1">Cell membrane</location>
        <topology evidence="1">Multi-pass membrane protein</topology>
    </subcellularLocation>
</comment>
<organism evidence="8 9">
    <name type="scientific">Teichococcus deserti</name>
    <dbReference type="NCBI Taxonomy" id="1817963"/>
    <lineage>
        <taxon>Bacteria</taxon>
        <taxon>Pseudomonadati</taxon>
        <taxon>Pseudomonadota</taxon>
        <taxon>Alphaproteobacteria</taxon>
        <taxon>Acetobacterales</taxon>
        <taxon>Roseomonadaceae</taxon>
        <taxon>Roseomonas</taxon>
    </lineage>
</organism>
<feature type="transmembrane region" description="Helical" evidence="7">
    <location>
        <begin position="12"/>
        <end position="35"/>
    </location>
</feature>
<evidence type="ECO:0000256" key="4">
    <source>
        <dbReference type="ARBA" id="ARBA00022692"/>
    </source>
</evidence>
<dbReference type="OrthoDB" id="5395971at2"/>
<feature type="transmembrane region" description="Helical" evidence="7">
    <location>
        <begin position="82"/>
        <end position="104"/>
    </location>
</feature>
<dbReference type="AlphaFoldDB" id="A0A1V2GWU5"/>
<sequence>MAAADLLTLFPATLLDFAVAFGLGAAFWLGGLMLVGAATPQKELALLREGNLPTAIAFGGKAVGMVLPIAAVARAAGGPLDQAIWCAVAVAVQLLVHLLLSILLQGRLRREIERDEVGGGAVFIAFIQIGAGILNNACMAG</sequence>
<dbReference type="Pfam" id="PF03994">
    <property type="entry name" value="DUF350"/>
    <property type="match status" value="1"/>
</dbReference>
<keyword evidence="3" id="KW-1003">Cell membrane</keyword>
<keyword evidence="6 7" id="KW-0472">Membrane</keyword>
<keyword evidence="4 7" id="KW-0812">Transmembrane</keyword>
<keyword evidence="5 7" id="KW-1133">Transmembrane helix</keyword>
<name>A0A1V2GWU5_9PROT</name>
<evidence type="ECO:0000256" key="3">
    <source>
        <dbReference type="ARBA" id="ARBA00022475"/>
    </source>
</evidence>
<reference evidence="8 9" key="1">
    <citation type="submission" date="2016-10" db="EMBL/GenBank/DDBJ databases">
        <title>Draft Genome sequence of Roseomonas sp. strain M3.</title>
        <authorList>
            <person name="Subhash Y."/>
            <person name="Lee S."/>
        </authorList>
    </citation>
    <scope>NUCLEOTIDE SEQUENCE [LARGE SCALE GENOMIC DNA]</scope>
    <source>
        <strain evidence="8 9">M3</strain>
    </source>
</reference>
<dbReference type="RefSeq" id="WP_076959475.1">
    <property type="nucleotide sequence ID" value="NZ_MLCO01000250.1"/>
</dbReference>
<evidence type="ECO:0000256" key="2">
    <source>
        <dbReference type="ARBA" id="ARBA00005779"/>
    </source>
</evidence>
<protein>
    <submittedName>
        <fullName evidence="8">DUF350 domain-containing protein</fullName>
    </submittedName>
</protein>
<dbReference type="GO" id="GO:0005886">
    <property type="term" value="C:plasma membrane"/>
    <property type="evidence" value="ECO:0007669"/>
    <property type="project" value="UniProtKB-SubCell"/>
</dbReference>
<evidence type="ECO:0000256" key="7">
    <source>
        <dbReference type="SAM" id="Phobius"/>
    </source>
</evidence>
<comment type="caution">
    <text evidence="8">The sequence shown here is derived from an EMBL/GenBank/DDBJ whole genome shotgun (WGS) entry which is preliminary data.</text>
</comment>
<gene>
    <name evidence="8" type="ORF">BKE38_22185</name>
</gene>
<dbReference type="PANTHER" id="PTHR40043:SF1">
    <property type="entry name" value="UPF0719 INNER MEMBRANE PROTEIN YJFL"/>
    <property type="match status" value="1"/>
</dbReference>
<dbReference type="InterPro" id="IPR007140">
    <property type="entry name" value="DUF350"/>
</dbReference>
<evidence type="ECO:0000256" key="1">
    <source>
        <dbReference type="ARBA" id="ARBA00004651"/>
    </source>
</evidence>
<dbReference type="EMBL" id="MLCO01000250">
    <property type="protein sequence ID" value="ONG48206.1"/>
    <property type="molecule type" value="Genomic_DNA"/>
</dbReference>
<proteinExistence type="inferred from homology"/>
<keyword evidence="9" id="KW-1185">Reference proteome</keyword>
<accession>A0A1V2GWU5</accession>
<evidence type="ECO:0000313" key="9">
    <source>
        <dbReference type="Proteomes" id="UP000188879"/>
    </source>
</evidence>
<evidence type="ECO:0000256" key="6">
    <source>
        <dbReference type="ARBA" id="ARBA00023136"/>
    </source>
</evidence>
<evidence type="ECO:0000256" key="5">
    <source>
        <dbReference type="ARBA" id="ARBA00022989"/>
    </source>
</evidence>
<evidence type="ECO:0000313" key="8">
    <source>
        <dbReference type="EMBL" id="ONG48206.1"/>
    </source>
</evidence>
<feature type="transmembrane region" description="Helical" evidence="7">
    <location>
        <begin position="55"/>
        <end position="76"/>
    </location>
</feature>